<name>A0A0F9QUG4_9ZZZZ</name>
<reference evidence="2" key="1">
    <citation type="journal article" date="2015" name="Nature">
        <title>Complex archaea that bridge the gap between prokaryotes and eukaryotes.</title>
        <authorList>
            <person name="Spang A."/>
            <person name="Saw J.H."/>
            <person name="Jorgensen S.L."/>
            <person name="Zaremba-Niedzwiedzka K."/>
            <person name="Martijn J."/>
            <person name="Lind A.E."/>
            <person name="van Eijk R."/>
            <person name="Schleper C."/>
            <person name="Guy L."/>
            <person name="Ettema T.J."/>
        </authorList>
    </citation>
    <scope>NUCLEOTIDE SEQUENCE</scope>
</reference>
<evidence type="ECO:0000313" key="2">
    <source>
        <dbReference type="EMBL" id="KKN46069.1"/>
    </source>
</evidence>
<gene>
    <name evidence="2" type="ORF">LCGC14_0676900</name>
</gene>
<sequence>MKQYPPYEADNPPGAPLVSRRRQVKGTKPRVKRYSLEELYELGRKFGEEYSYVGPYQKFLDWLEEQA</sequence>
<feature type="compositionally biased region" description="Basic residues" evidence="1">
    <location>
        <begin position="19"/>
        <end position="29"/>
    </location>
</feature>
<comment type="caution">
    <text evidence="2">The sequence shown here is derived from an EMBL/GenBank/DDBJ whole genome shotgun (WGS) entry which is preliminary data.</text>
</comment>
<protein>
    <submittedName>
        <fullName evidence="2">Uncharacterized protein</fullName>
    </submittedName>
</protein>
<organism evidence="2">
    <name type="scientific">marine sediment metagenome</name>
    <dbReference type="NCBI Taxonomy" id="412755"/>
    <lineage>
        <taxon>unclassified sequences</taxon>
        <taxon>metagenomes</taxon>
        <taxon>ecological metagenomes</taxon>
    </lineage>
</organism>
<dbReference type="EMBL" id="LAZR01001352">
    <property type="protein sequence ID" value="KKN46069.1"/>
    <property type="molecule type" value="Genomic_DNA"/>
</dbReference>
<feature type="region of interest" description="Disordered" evidence="1">
    <location>
        <begin position="1"/>
        <end position="29"/>
    </location>
</feature>
<accession>A0A0F9QUG4</accession>
<evidence type="ECO:0000256" key="1">
    <source>
        <dbReference type="SAM" id="MobiDB-lite"/>
    </source>
</evidence>
<dbReference type="AlphaFoldDB" id="A0A0F9QUG4"/>
<proteinExistence type="predicted"/>